<dbReference type="OrthoDB" id="3254719at2759"/>
<dbReference type="Proteomes" id="UP000054477">
    <property type="component" value="Unassembled WGS sequence"/>
</dbReference>
<evidence type="ECO:0000313" key="2">
    <source>
        <dbReference type="Proteomes" id="UP000054477"/>
    </source>
</evidence>
<reference evidence="1 2" key="1">
    <citation type="submission" date="2014-04" db="EMBL/GenBank/DDBJ databases">
        <authorList>
            <consortium name="DOE Joint Genome Institute"/>
            <person name="Kuo A."/>
            <person name="Kohler A."/>
            <person name="Nagy L.G."/>
            <person name="Floudas D."/>
            <person name="Copeland A."/>
            <person name="Barry K.W."/>
            <person name="Cichocki N."/>
            <person name="Veneault-Fourrey C."/>
            <person name="LaButti K."/>
            <person name="Lindquist E.A."/>
            <person name="Lipzen A."/>
            <person name="Lundell T."/>
            <person name="Morin E."/>
            <person name="Murat C."/>
            <person name="Sun H."/>
            <person name="Tunlid A."/>
            <person name="Henrissat B."/>
            <person name="Grigoriev I.V."/>
            <person name="Hibbett D.S."/>
            <person name="Martin F."/>
            <person name="Nordberg H.P."/>
            <person name="Cantor M.N."/>
            <person name="Hua S.X."/>
        </authorList>
    </citation>
    <scope>NUCLEOTIDE SEQUENCE [LARGE SCALE GENOMIC DNA]</scope>
    <source>
        <strain evidence="1 2">LaAM-08-1</strain>
    </source>
</reference>
<protein>
    <submittedName>
        <fullName evidence="1">Uncharacterized protein</fullName>
    </submittedName>
</protein>
<organism evidence="1 2">
    <name type="scientific">Laccaria amethystina LaAM-08-1</name>
    <dbReference type="NCBI Taxonomy" id="1095629"/>
    <lineage>
        <taxon>Eukaryota</taxon>
        <taxon>Fungi</taxon>
        <taxon>Dikarya</taxon>
        <taxon>Basidiomycota</taxon>
        <taxon>Agaricomycotina</taxon>
        <taxon>Agaricomycetes</taxon>
        <taxon>Agaricomycetidae</taxon>
        <taxon>Agaricales</taxon>
        <taxon>Agaricineae</taxon>
        <taxon>Hydnangiaceae</taxon>
        <taxon>Laccaria</taxon>
    </lineage>
</organism>
<dbReference type="HOGENOM" id="CLU_2237009_0_0_1"/>
<dbReference type="AlphaFoldDB" id="A0A0C9YC36"/>
<reference evidence="2" key="2">
    <citation type="submission" date="2015-01" db="EMBL/GenBank/DDBJ databases">
        <title>Evolutionary Origins and Diversification of the Mycorrhizal Mutualists.</title>
        <authorList>
            <consortium name="DOE Joint Genome Institute"/>
            <consortium name="Mycorrhizal Genomics Consortium"/>
            <person name="Kohler A."/>
            <person name="Kuo A."/>
            <person name="Nagy L.G."/>
            <person name="Floudas D."/>
            <person name="Copeland A."/>
            <person name="Barry K.W."/>
            <person name="Cichocki N."/>
            <person name="Veneault-Fourrey C."/>
            <person name="LaButti K."/>
            <person name="Lindquist E.A."/>
            <person name="Lipzen A."/>
            <person name="Lundell T."/>
            <person name="Morin E."/>
            <person name="Murat C."/>
            <person name="Riley R."/>
            <person name="Ohm R."/>
            <person name="Sun H."/>
            <person name="Tunlid A."/>
            <person name="Henrissat B."/>
            <person name="Grigoriev I.V."/>
            <person name="Hibbett D.S."/>
            <person name="Martin F."/>
        </authorList>
    </citation>
    <scope>NUCLEOTIDE SEQUENCE [LARGE SCALE GENOMIC DNA]</scope>
    <source>
        <strain evidence="2">LaAM-08-1</strain>
    </source>
</reference>
<accession>A0A0C9YC36</accession>
<gene>
    <name evidence="1" type="ORF">K443DRAFT_673117</name>
</gene>
<proteinExistence type="predicted"/>
<dbReference type="EMBL" id="KN838545">
    <property type="protein sequence ID" value="KIK07867.1"/>
    <property type="molecule type" value="Genomic_DNA"/>
</dbReference>
<keyword evidence="2" id="KW-1185">Reference proteome</keyword>
<name>A0A0C9YC36_9AGAR</name>
<sequence length="106" mass="11971">MVFIKGFKFDKQKIATRFQHKLDGPDDPRIENVITQVMSDISDAAEYAYKLRAGKTVDGVSIFIVYDEADDRAKLEARELGPVEPVIRLAQRDFITGPAVWEIEGV</sequence>
<evidence type="ECO:0000313" key="1">
    <source>
        <dbReference type="EMBL" id="KIK07867.1"/>
    </source>
</evidence>